<organism evidence="9 10">
    <name type="scientific">Plasmodium inui San Antonio 1</name>
    <dbReference type="NCBI Taxonomy" id="1237626"/>
    <lineage>
        <taxon>Eukaryota</taxon>
        <taxon>Sar</taxon>
        <taxon>Alveolata</taxon>
        <taxon>Apicomplexa</taxon>
        <taxon>Aconoidasida</taxon>
        <taxon>Haemosporida</taxon>
        <taxon>Plasmodiidae</taxon>
        <taxon>Plasmodium</taxon>
        <taxon>Plasmodium (Plasmodium)</taxon>
    </lineage>
</organism>
<feature type="compositionally biased region" description="Basic and acidic residues" evidence="8">
    <location>
        <begin position="70"/>
        <end position="85"/>
    </location>
</feature>
<dbReference type="InterPro" id="IPR008374">
    <property type="entry name" value="SF_assemblin/giardin_b"/>
</dbReference>
<evidence type="ECO:0000256" key="5">
    <source>
        <dbReference type="ARBA" id="ARBA00023054"/>
    </source>
</evidence>
<dbReference type="PRINTS" id="PR01799">
    <property type="entry name" value="SFASSEMBLIN"/>
</dbReference>
<dbReference type="GO" id="GO:0005200">
    <property type="term" value="F:structural constituent of cytoskeleton"/>
    <property type="evidence" value="ECO:0007669"/>
    <property type="project" value="InterPro"/>
</dbReference>
<keyword evidence="6" id="KW-0206">Cytoskeleton</keyword>
<evidence type="ECO:0000256" key="7">
    <source>
        <dbReference type="SAM" id="Coils"/>
    </source>
</evidence>
<evidence type="ECO:0000256" key="3">
    <source>
        <dbReference type="ARBA" id="ARBA00022490"/>
    </source>
</evidence>
<comment type="similarity">
    <text evidence="2">Belongs to the SF-assemblin family.</text>
</comment>
<dbReference type="VEuPathDB" id="PlasmoDB:C922_02892"/>
<evidence type="ECO:0000313" key="9">
    <source>
        <dbReference type="EMBL" id="EUD66571.1"/>
    </source>
</evidence>
<feature type="compositionally biased region" description="Polar residues" evidence="8">
    <location>
        <begin position="1"/>
        <end position="10"/>
    </location>
</feature>
<evidence type="ECO:0000256" key="2">
    <source>
        <dbReference type="ARBA" id="ARBA00005678"/>
    </source>
</evidence>
<gene>
    <name evidence="9" type="ORF">C922_02892</name>
</gene>
<keyword evidence="10" id="KW-1185">Reference proteome</keyword>
<evidence type="ECO:0000256" key="8">
    <source>
        <dbReference type="SAM" id="MobiDB-lite"/>
    </source>
</evidence>
<feature type="coiled-coil region" evidence="7">
    <location>
        <begin position="468"/>
        <end position="510"/>
    </location>
</feature>
<dbReference type="EMBL" id="KI965470">
    <property type="protein sequence ID" value="EUD66571.1"/>
    <property type="molecule type" value="Genomic_DNA"/>
</dbReference>
<feature type="compositionally biased region" description="Low complexity" evidence="8">
    <location>
        <begin position="105"/>
        <end position="116"/>
    </location>
</feature>
<dbReference type="RefSeq" id="XP_008816712.1">
    <property type="nucleotide sequence ID" value="XM_008818490.1"/>
</dbReference>
<dbReference type="Proteomes" id="UP000030640">
    <property type="component" value="Unassembled WGS sequence"/>
</dbReference>
<comment type="subcellular location">
    <subcellularLocation>
        <location evidence="1">Cytoplasm</location>
        <location evidence="1">Cytoskeleton</location>
    </subcellularLocation>
</comment>
<proteinExistence type="inferred from homology"/>
<keyword evidence="3" id="KW-0963">Cytoplasm</keyword>
<keyword evidence="4" id="KW-0493">Microtubule</keyword>
<dbReference type="OrthoDB" id="436841at2759"/>
<feature type="compositionally biased region" description="Basic and acidic residues" evidence="8">
    <location>
        <begin position="11"/>
        <end position="23"/>
    </location>
</feature>
<dbReference type="GeneID" id="20038166"/>
<evidence type="ECO:0000256" key="1">
    <source>
        <dbReference type="ARBA" id="ARBA00004245"/>
    </source>
</evidence>
<dbReference type="GO" id="GO:0005874">
    <property type="term" value="C:microtubule"/>
    <property type="evidence" value="ECO:0007669"/>
    <property type="project" value="UniProtKB-KW"/>
</dbReference>
<feature type="compositionally biased region" description="Low complexity" evidence="8">
    <location>
        <begin position="88"/>
        <end position="98"/>
    </location>
</feature>
<evidence type="ECO:0000313" key="10">
    <source>
        <dbReference type="Proteomes" id="UP000030640"/>
    </source>
</evidence>
<feature type="region of interest" description="Disordered" evidence="8">
    <location>
        <begin position="1"/>
        <end position="122"/>
    </location>
</feature>
<protein>
    <recommendedName>
        <fullName evidence="11">SF-assemblin</fullName>
    </recommendedName>
</protein>
<feature type="coiled-coil region" evidence="7">
    <location>
        <begin position="374"/>
        <end position="437"/>
    </location>
</feature>
<dbReference type="PANTHER" id="PTHR40412">
    <property type="entry name" value="SF-ASSEMBLIN"/>
    <property type="match status" value="1"/>
</dbReference>
<accession>W7AMP6</accession>
<evidence type="ECO:0000256" key="4">
    <source>
        <dbReference type="ARBA" id="ARBA00022701"/>
    </source>
</evidence>
<keyword evidence="5 7" id="KW-0175">Coiled coil</keyword>
<dbReference type="Pfam" id="PF06705">
    <property type="entry name" value="SF-assemblin"/>
    <property type="match status" value="1"/>
</dbReference>
<feature type="region of interest" description="Disordered" evidence="8">
    <location>
        <begin position="268"/>
        <end position="312"/>
    </location>
</feature>
<sequence length="622" mass="69166">MFDMNEPSSSNKRDTESEKRSDDNVSCYNSRESMHNFGKGGKGSTYCSGERGSAGNFKLDDEFEDDDEDDHAKESTKQSSKDSRKGSNKGSSNGSSKGSSKDSSKGSSNDKGNGNDDIGDYFGGRDALYSKDGGKKKENPLIRNGSEFFLSEDEMRSSNMSIDISSQLRKVQTKVCVNRHKTTKSGQEKSAREGIRAYKQQDMSPLEDNTFGANRSFNQSLNLTKNDIMYYCEGGRMLKGDFVEGTMSKSGLKLSMGGGTHLSGGTHISGGTHVSGGTHASSTTYHEEGPFFKPAKLRSDREKAQRNPRLGCSLKKATRSSGYVGGRANSANSGDDGGDNCGDHCGNDCDHNGGGLLFAEVTKRSIEAKGKCINNNTKIKIKRLCEKIEGFEKEIKNEILQKKNVEKEKIFVIREAINKLEKNLNNEIKKRIEHNRTIQSIFSSEILKVQEKIEHVVKDKVGEIEKAIKALNNKVDTVASNIESEKMKCIQNLEKRNNSIARDFSSLQAAFQQDKASNKEKESSICKKLEELERKSESRIATEKNIRDSKYQEIISYIEEIKRERKGKNENFQTFVMEEIATIKNGLILESQAREAADDDIVQAVNHYTKALQDSLRLINSN</sequence>
<dbReference type="PANTHER" id="PTHR40412:SF1">
    <property type="entry name" value="SF-ASSEMBLIN"/>
    <property type="match status" value="1"/>
</dbReference>
<evidence type="ECO:0008006" key="11">
    <source>
        <dbReference type="Google" id="ProtNLM"/>
    </source>
</evidence>
<name>W7AMP6_9APIC</name>
<evidence type="ECO:0000256" key="6">
    <source>
        <dbReference type="ARBA" id="ARBA00023212"/>
    </source>
</evidence>
<dbReference type="AlphaFoldDB" id="W7AMP6"/>
<reference evidence="9 10" key="1">
    <citation type="submission" date="2013-02" db="EMBL/GenBank/DDBJ databases">
        <title>The Genome Sequence of Plasmodium inui San Antonio 1.</title>
        <authorList>
            <consortium name="The Broad Institute Genome Sequencing Platform"/>
            <consortium name="The Broad Institute Genome Sequencing Center for Infectious Disease"/>
            <person name="Neafsey D."/>
            <person name="Cheeseman I."/>
            <person name="Volkman S."/>
            <person name="Adams J."/>
            <person name="Walker B."/>
            <person name="Young S.K."/>
            <person name="Zeng Q."/>
            <person name="Gargeya S."/>
            <person name="Fitzgerald M."/>
            <person name="Haas B."/>
            <person name="Abouelleil A."/>
            <person name="Alvarado L."/>
            <person name="Arachchi H.M."/>
            <person name="Berlin A.M."/>
            <person name="Chapman S.B."/>
            <person name="Dewar J."/>
            <person name="Goldberg J."/>
            <person name="Griggs A."/>
            <person name="Gujja S."/>
            <person name="Hansen M."/>
            <person name="Howarth C."/>
            <person name="Imamovic A."/>
            <person name="Larimer J."/>
            <person name="McCowan C."/>
            <person name="Murphy C."/>
            <person name="Neiman D."/>
            <person name="Pearson M."/>
            <person name="Priest M."/>
            <person name="Roberts A."/>
            <person name="Saif S."/>
            <person name="Shea T."/>
            <person name="Sisk P."/>
            <person name="Sykes S."/>
            <person name="Wortman J."/>
            <person name="Nusbaum C."/>
            <person name="Birren B."/>
        </authorList>
    </citation>
    <scope>NUCLEOTIDE SEQUENCE [LARGE SCALE GENOMIC DNA]</scope>
    <source>
        <strain evidence="9 10">San Antonio 1</strain>
    </source>
</reference>